<name>A0AAW9NNW9_9BACI</name>
<dbReference type="InterPro" id="IPR027417">
    <property type="entry name" value="P-loop_NTPase"/>
</dbReference>
<keyword evidence="2" id="KW-0378">Hydrolase</keyword>
<dbReference type="GO" id="GO:0006260">
    <property type="term" value="P:DNA replication"/>
    <property type="evidence" value="ECO:0007669"/>
    <property type="project" value="InterPro"/>
</dbReference>
<proteinExistence type="predicted"/>
<dbReference type="EMBL" id="JARNBH010000042">
    <property type="protein sequence ID" value="MEC0276782.1"/>
    <property type="molecule type" value="Genomic_DNA"/>
</dbReference>
<organism evidence="2 3">
    <name type="scientific">Peribacillus castrilensis</name>
    <dbReference type="NCBI Taxonomy" id="2897690"/>
    <lineage>
        <taxon>Bacteria</taxon>
        <taxon>Bacillati</taxon>
        <taxon>Bacillota</taxon>
        <taxon>Bacilli</taxon>
        <taxon>Bacillales</taxon>
        <taxon>Bacillaceae</taxon>
        <taxon>Peribacillus</taxon>
    </lineage>
</organism>
<dbReference type="SUPFAM" id="SSF52540">
    <property type="entry name" value="P-loop containing nucleoside triphosphate hydrolases"/>
    <property type="match status" value="1"/>
</dbReference>
<dbReference type="Gene3D" id="3.40.50.300">
    <property type="entry name" value="P-loop containing nucleotide triphosphate hydrolases"/>
    <property type="match status" value="1"/>
</dbReference>
<dbReference type="Proteomes" id="UP001307168">
    <property type="component" value="Unassembled WGS sequence"/>
</dbReference>
<reference evidence="2 3" key="1">
    <citation type="submission" date="2023-03" db="EMBL/GenBank/DDBJ databases">
        <title>Bacillus Genome Sequencing.</title>
        <authorList>
            <person name="Dunlap C."/>
        </authorList>
    </citation>
    <scope>NUCLEOTIDE SEQUENCE [LARGE SCALE GENOMIC DNA]</scope>
    <source>
        <strain evidence="2 3">B-41290</strain>
    </source>
</reference>
<feature type="domain" description="SF4 helicase" evidence="1">
    <location>
        <begin position="154"/>
        <end position="225"/>
    </location>
</feature>
<keyword evidence="2" id="KW-0067">ATP-binding</keyword>
<comment type="caution">
    <text evidence="2">The sequence shown here is derived from an EMBL/GenBank/DDBJ whole genome shotgun (WGS) entry which is preliminary data.</text>
</comment>
<dbReference type="AlphaFoldDB" id="A0AAW9NNW9"/>
<protein>
    <submittedName>
        <fullName evidence="2">DnaB-like helicase C-terminal domain-containing protein</fullName>
    </submittedName>
</protein>
<accession>A0AAW9NNW9</accession>
<keyword evidence="2" id="KW-0347">Helicase</keyword>
<dbReference type="Pfam" id="PF03796">
    <property type="entry name" value="DnaB_C"/>
    <property type="match status" value="1"/>
</dbReference>
<evidence type="ECO:0000313" key="3">
    <source>
        <dbReference type="Proteomes" id="UP001307168"/>
    </source>
</evidence>
<evidence type="ECO:0000259" key="1">
    <source>
        <dbReference type="Pfam" id="PF03796"/>
    </source>
</evidence>
<dbReference type="InterPro" id="IPR007694">
    <property type="entry name" value="DNA_helicase_DnaB-like_C"/>
</dbReference>
<keyword evidence="2" id="KW-0547">Nucleotide-binding</keyword>
<dbReference type="RefSeq" id="WP_367408323.1">
    <property type="nucleotide sequence ID" value="NZ_JARNBH010000042.1"/>
</dbReference>
<dbReference type="GO" id="GO:0005524">
    <property type="term" value="F:ATP binding"/>
    <property type="evidence" value="ECO:0007669"/>
    <property type="project" value="InterPro"/>
</dbReference>
<feature type="non-terminal residue" evidence="2">
    <location>
        <position position="234"/>
    </location>
</feature>
<sequence length="234" mass="27158">MLEELQYINHWIVSKDPHFNTRHGVDETYFVALQDVFQWVDKFRTDTNGHIPTMETVAAEFEDFRKLNELETIDYVVGQLQEQRAYMDYRPVLVSNAKMVDDGQSIEAMWKMRNLIDNLLGKFTKKMTRYDWVQNALERFKAYMEKHGIEGLHGLTTGLNALDEATGGWKDDDLILVAGRTNEGKSLVGAYFSYMVWRALTIANVKAPIIYISTEMPELEVAYRLDTLRSHFSN</sequence>
<dbReference type="GO" id="GO:0003678">
    <property type="term" value="F:DNA helicase activity"/>
    <property type="evidence" value="ECO:0007669"/>
    <property type="project" value="InterPro"/>
</dbReference>
<gene>
    <name evidence="2" type="ORF">P4706_27725</name>
</gene>
<evidence type="ECO:0000313" key="2">
    <source>
        <dbReference type="EMBL" id="MEC0276782.1"/>
    </source>
</evidence>
<keyword evidence="3" id="KW-1185">Reference proteome</keyword>